<name>A0AAQ3M9P7_9PEZI</name>
<evidence type="ECO:0000313" key="3">
    <source>
        <dbReference type="EMBL" id="WPH03575.1"/>
    </source>
</evidence>
<keyword evidence="4" id="KW-1185">Reference proteome</keyword>
<feature type="signal peptide" evidence="1">
    <location>
        <begin position="1"/>
        <end position="18"/>
    </location>
</feature>
<accession>A0AAQ3M9P7</accession>
<evidence type="ECO:0000256" key="1">
    <source>
        <dbReference type="SAM" id="SignalP"/>
    </source>
</evidence>
<reference evidence="3 4" key="1">
    <citation type="submission" date="2023-11" db="EMBL/GenBank/DDBJ databases">
        <title>An acidophilic fungus is an integral part of prey digestion in a carnivorous sundew plant.</title>
        <authorList>
            <person name="Tsai I.J."/>
        </authorList>
    </citation>
    <scope>NUCLEOTIDE SEQUENCE [LARGE SCALE GENOMIC DNA]</scope>
    <source>
        <strain evidence="3">169a</strain>
    </source>
</reference>
<dbReference type="Gene3D" id="2.60.120.1560">
    <property type="match status" value="1"/>
</dbReference>
<evidence type="ECO:0000313" key="4">
    <source>
        <dbReference type="Proteomes" id="UP001303373"/>
    </source>
</evidence>
<dbReference type="PROSITE" id="PS51820">
    <property type="entry name" value="PA14"/>
    <property type="match status" value="1"/>
</dbReference>
<dbReference type="SUPFAM" id="SSF56988">
    <property type="entry name" value="Anthrax protective antigen"/>
    <property type="match status" value="1"/>
</dbReference>
<organism evidence="3 4">
    <name type="scientific">Acrodontium crateriforme</name>
    <dbReference type="NCBI Taxonomy" id="150365"/>
    <lineage>
        <taxon>Eukaryota</taxon>
        <taxon>Fungi</taxon>
        <taxon>Dikarya</taxon>
        <taxon>Ascomycota</taxon>
        <taxon>Pezizomycotina</taxon>
        <taxon>Dothideomycetes</taxon>
        <taxon>Dothideomycetidae</taxon>
        <taxon>Mycosphaerellales</taxon>
        <taxon>Teratosphaeriaceae</taxon>
        <taxon>Acrodontium</taxon>
    </lineage>
</organism>
<dbReference type="EMBL" id="CP138590">
    <property type="protein sequence ID" value="WPH03575.1"/>
    <property type="molecule type" value="Genomic_DNA"/>
</dbReference>
<dbReference type="Pfam" id="PF10528">
    <property type="entry name" value="GLEYA"/>
    <property type="match status" value="1"/>
</dbReference>
<feature type="chain" id="PRO_5042826605" description="PA14 domain-containing protein" evidence="1">
    <location>
        <begin position="19"/>
        <end position="450"/>
    </location>
</feature>
<dbReference type="InterPro" id="IPR018871">
    <property type="entry name" value="GLEYA_adhesin_domain"/>
</dbReference>
<evidence type="ECO:0000259" key="2">
    <source>
        <dbReference type="PROSITE" id="PS51820"/>
    </source>
</evidence>
<protein>
    <recommendedName>
        <fullName evidence="2">PA14 domain-containing protein</fullName>
    </recommendedName>
</protein>
<proteinExistence type="predicted"/>
<dbReference type="AlphaFoldDB" id="A0AAQ3M9P7"/>
<dbReference type="Proteomes" id="UP001303373">
    <property type="component" value="Chromosome 11"/>
</dbReference>
<keyword evidence="1" id="KW-0732">Signal</keyword>
<feature type="domain" description="PA14" evidence="2">
    <location>
        <begin position="256"/>
        <end position="426"/>
    </location>
</feature>
<gene>
    <name evidence="3" type="ORF">R9X50_00645700</name>
</gene>
<sequence length="450" mass="47487">MHFSEIYLLLAAAAVASAAPGNPVVPIANAAECKAVNDIIKELHVNPTATKFCSSVLSIPTHTSTTTKSTTHIIPTVTTSYVATTTLTSGSISTSLTTLPVTSYTSTTTVVIPTETTITVDPTTVSTCTANSTPVTPSKREEGDNFLQARTNNKPPPFPTPACLTKYKPSQISTACKCLGISTPISTTTVTHTIKSTSTSIVSLTSTTHTTVVTSVSTSTVLQTTNLISSTTTTSTSTSTYTPTVIVENCPAPTACNNQGLQWAVYPNLDGANHIHGYPNFFPEHVKQTTPEYTGTTSSLGGFDYAATSQGIDVYGQYTVNSDYFVLNHRGYIYAQQTGTYTFNVGSVDDAVCAWVGASAYTGWIRSNDQLDAAIFIPYPTYTVDLVAGQYYPIRIVFGQAQGAASFEMSVTAPDGTTFLGGSTDASPYLVQFSCDGVSAPAYVPFGQES</sequence>
<dbReference type="InterPro" id="IPR037524">
    <property type="entry name" value="PA14/GLEYA"/>
</dbReference>